<proteinExistence type="predicted"/>
<keyword evidence="2 8" id="KW-0813">Transport</keyword>
<evidence type="ECO:0000256" key="6">
    <source>
        <dbReference type="ARBA" id="ARBA00022989"/>
    </source>
</evidence>
<dbReference type="RefSeq" id="WP_135366806.1">
    <property type="nucleotide sequence ID" value="NZ_RKLX01000001.1"/>
</dbReference>
<dbReference type="InterPro" id="IPR003352">
    <property type="entry name" value="PTS_EIIC"/>
</dbReference>
<keyword evidence="6 9" id="KW-1133">Transmembrane helix</keyword>
<gene>
    <name evidence="11" type="ORF">EGT51_00290</name>
</gene>
<comment type="subcellular location">
    <subcellularLocation>
        <location evidence="1">Cell membrane</location>
        <topology evidence="1">Multi-pass membrane protein</topology>
    </subcellularLocation>
</comment>
<evidence type="ECO:0000313" key="12">
    <source>
        <dbReference type="Proteomes" id="UP000297348"/>
    </source>
</evidence>
<sequence>MQMTQGWGSWLIDLEVRWQRNRQITAIRQTLRLSFPFVLLGSLAQFVDEAWLQTNGYYYQTLHVAKWLFQLRALREYLRLISAGTLGLMAMFMAFGVSFYLVAPSTERIADRLLAGITAVISLKFFNVSRGSVLSLQPVKWVSTNLGLTGILMGLLVGLLVGNTYRWGLARQQRAADSLGAMFGITSSWVLGAALLGLLWISTQTVSLNAAFVGLLRAPLQLPHFLLGLLGVSALTSVYQWLGVLGPLTISGQSMITTQNLAAVLDHRGWQVPHPLTLHTIVNVYAQFGGSGMLLGLLFAIFLTRGACRQQRVAWLSLIPTLGNVGAPLMVGVPVVLSPLLGIPLLLAPLATISVSWLCVRLAWVPAVAYPLATGTPGPLLAYLGTGGSWPALLLALVDLAISTAIYYPFVKWHRLAQLKEGGAHDEA</sequence>
<feature type="transmembrane region" description="Helical" evidence="9">
    <location>
        <begin position="222"/>
        <end position="242"/>
    </location>
</feature>
<dbReference type="GO" id="GO:1902815">
    <property type="term" value="P:N,N'-diacetylchitobiose import"/>
    <property type="evidence" value="ECO:0007669"/>
    <property type="project" value="TreeGrafter"/>
</dbReference>
<dbReference type="InterPro" id="IPR051088">
    <property type="entry name" value="PTS_Sugar-EIIC/EIIB"/>
</dbReference>
<feature type="transmembrane region" description="Helical" evidence="9">
    <location>
        <begin position="139"/>
        <end position="161"/>
    </location>
</feature>
<keyword evidence="5 9" id="KW-0812">Transmembrane</keyword>
<feature type="domain" description="PTS EIIC type-3" evidence="10">
    <location>
        <begin position="7"/>
        <end position="410"/>
    </location>
</feature>
<evidence type="ECO:0000313" key="11">
    <source>
        <dbReference type="EMBL" id="TGD20225.1"/>
    </source>
</evidence>
<comment type="function">
    <text evidence="8">The phosphoenolpyruvate-dependent sugar phosphotransferase system (PTS), a major carbohydrate active -transport system, catalyzes the phosphorylation of incoming sugar substrates concomitant with their translocation across the cell membrane.</text>
</comment>
<dbReference type="GO" id="GO:0009401">
    <property type="term" value="P:phosphoenolpyruvate-dependent sugar phosphotransferase system"/>
    <property type="evidence" value="ECO:0007669"/>
    <property type="project" value="InterPro"/>
</dbReference>
<dbReference type="AlphaFoldDB" id="A0A4Z0JBN4"/>
<dbReference type="GO" id="GO:0005886">
    <property type="term" value="C:plasma membrane"/>
    <property type="evidence" value="ECO:0007669"/>
    <property type="project" value="UniProtKB-SubCell"/>
</dbReference>
<keyword evidence="3 8" id="KW-1003">Cell membrane</keyword>
<keyword evidence="12" id="KW-1185">Reference proteome</keyword>
<evidence type="ECO:0000256" key="4">
    <source>
        <dbReference type="ARBA" id="ARBA00022597"/>
    </source>
</evidence>
<dbReference type="PROSITE" id="PS51105">
    <property type="entry name" value="PTS_EIIC_TYPE_3"/>
    <property type="match status" value="1"/>
</dbReference>
<feature type="transmembrane region" description="Helical" evidence="9">
    <location>
        <begin position="80"/>
        <end position="103"/>
    </location>
</feature>
<dbReference type="OrthoDB" id="1651152at2"/>
<feature type="transmembrane region" description="Helical" evidence="9">
    <location>
        <begin position="390"/>
        <end position="410"/>
    </location>
</feature>
<evidence type="ECO:0000256" key="2">
    <source>
        <dbReference type="ARBA" id="ARBA00022448"/>
    </source>
</evidence>
<reference evidence="11 12" key="1">
    <citation type="submission" date="2018-10" db="EMBL/GenBank/DDBJ databases">
        <title>Lactobacillus sp. R7 and Lactobacillus sp. R19 isolated from fermented mustard green product of Taiwan.</title>
        <authorList>
            <person name="Lin S.-T."/>
        </authorList>
    </citation>
    <scope>NUCLEOTIDE SEQUENCE [LARGE SCALE GENOMIC DNA]</scope>
    <source>
        <strain evidence="11 12">BCRC 81129</strain>
    </source>
</reference>
<evidence type="ECO:0000256" key="5">
    <source>
        <dbReference type="ARBA" id="ARBA00022692"/>
    </source>
</evidence>
<dbReference type="GO" id="GO:0008982">
    <property type="term" value="F:protein-N(PI)-phosphohistidine-sugar phosphotransferase activity"/>
    <property type="evidence" value="ECO:0007669"/>
    <property type="project" value="UniProtKB-UniRule"/>
</dbReference>
<protein>
    <recommendedName>
        <fullName evidence="8">Permease IIC component</fullName>
    </recommendedName>
</protein>
<feature type="transmembrane region" description="Helical" evidence="9">
    <location>
        <begin position="343"/>
        <end position="360"/>
    </location>
</feature>
<dbReference type="InterPro" id="IPR004796">
    <property type="entry name" value="PTS_IIC_cello"/>
</dbReference>
<organism evidence="11 12">
    <name type="scientific">Levilactobacillus suantsaiihabitans</name>
    <dbReference type="NCBI Taxonomy" id="2487722"/>
    <lineage>
        <taxon>Bacteria</taxon>
        <taxon>Bacillati</taxon>
        <taxon>Bacillota</taxon>
        <taxon>Bacilli</taxon>
        <taxon>Lactobacillales</taxon>
        <taxon>Lactobacillaceae</taxon>
        <taxon>Levilactobacillus</taxon>
    </lineage>
</organism>
<feature type="transmembrane region" description="Helical" evidence="9">
    <location>
        <begin position="367"/>
        <end position="384"/>
    </location>
</feature>
<comment type="caution">
    <text evidence="11">The sequence shown here is derived from an EMBL/GenBank/DDBJ whole genome shotgun (WGS) entry which is preliminary data.</text>
</comment>
<accession>A0A4Z0JBN4</accession>
<dbReference type="InterPro" id="IPR004501">
    <property type="entry name" value="PTS_EIIC_3"/>
</dbReference>
<feature type="transmembrane region" description="Helical" evidence="9">
    <location>
        <begin position="109"/>
        <end position="127"/>
    </location>
</feature>
<dbReference type="PIRSF" id="PIRSF006351">
    <property type="entry name" value="PTS_EIIC-Cellobiose"/>
    <property type="match status" value="1"/>
</dbReference>
<evidence type="ECO:0000259" key="10">
    <source>
        <dbReference type="PROSITE" id="PS51105"/>
    </source>
</evidence>
<feature type="transmembrane region" description="Helical" evidence="9">
    <location>
        <begin position="315"/>
        <end position="337"/>
    </location>
</feature>
<dbReference type="PANTHER" id="PTHR33989:SF4">
    <property type="entry name" value="PTS SYSTEM N,N'-DIACETYLCHITOBIOSE-SPECIFIC EIIC COMPONENT"/>
    <property type="match status" value="1"/>
</dbReference>
<keyword evidence="4 8" id="KW-0762">Sugar transport</keyword>
<dbReference type="PANTHER" id="PTHR33989">
    <property type="match status" value="1"/>
</dbReference>
<evidence type="ECO:0000256" key="7">
    <source>
        <dbReference type="ARBA" id="ARBA00023136"/>
    </source>
</evidence>
<dbReference type="Pfam" id="PF02378">
    <property type="entry name" value="PTS_EIIC"/>
    <property type="match status" value="1"/>
</dbReference>
<evidence type="ECO:0000256" key="9">
    <source>
        <dbReference type="SAM" id="Phobius"/>
    </source>
</evidence>
<dbReference type="Proteomes" id="UP000297348">
    <property type="component" value="Unassembled WGS sequence"/>
</dbReference>
<dbReference type="EMBL" id="RKLX01000001">
    <property type="protein sequence ID" value="TGD20225.1"/>
    <property type="molecule type" value="Genomic_DNA"/>
</dbReference>
<evidence type="ECO:0000256" key="3">
    <source>
        <dbReference type="ARBA" id="ARBA00022475"/>
    </source>
</evidence>
<evidence type="ECO:0000256" key="1">
    <source>
        <dbReference type="ARBA" id="ARBA00004651"/>
    </source>
</evidence>
<name>A0A4Z0JBN4_9LACO</name>
<evidence type="ECO:0000256" key="8">
    <source>
        <dbReference type="PIRNR" id="PIRNR006351"/>
    </source>
</evidence>
<feature type="transmembrane region" description="Helical" evidence="9">
    <location>
        <begin position="284"/>
        <end position="303"/>
    </location>
</feature>
<keyword evidence="7 8" id="KW-0472">Membrane</keyword>
<feature type="transmembrane region" description="Helical" evidence="9">
    <location>
        <begin position="181"/>
        <end position="201"/>
    </location>
</feature>